<comment type="subcellular location">
    <subcellularLocation>
        <location evidence="1">Membrane</location>
        <topology evidence="1">Multi-pass membrane protein</topology>
    </subcellularLocation>
</comment>
<feature type="transmembrane region" description="Helical" evidence="5">
    <location>
        <begin position="60"/>
        <end position="80"/>
    </location>
</feature>
<evidence type="ECO:0000256" key="2">
    <source>
        <dbReference type="ARBA" id="ARBA00022692"/>
    </source>
</evidence>
<dbReference type="Proteomes" id="UP000230423">
    <property type="component" value="Unassembled WGS sequence"/>
</dbReference>
<keyword evidence="4 5" id="KW-0472">Membrane</keyword>
<sequence length="103" mass="11756">MAANRHVPSGFAAMGATWCVLWMLFSSNSPDECRVMKMEERKFLKKNAGLSKEVGQANGMYSSLPMMFNFTFKLSWGVLVDRLKRRKILTPTQGVKISQCFRE</sequence>
<name>A0A2G9TQZ2_TELCI</name>
<dbReference type="EMBL" id="KZ355523">
    <property type="protein sequence ID" value="PIO60416.1"/>
    <property type="molecule type" value="Genomic_DNA"/>
</dbReference>
<keyword evidence="7" id="KW-1185">Reference proteome</keyword>
<protein>
    <submittedName>
        <fullName evidence="6">Uncharacterized protein</fullName>
    </submittedName>
</protein>
<feature type="transmembrane region" description="Helical" evidence="5">
    <location>
        <begin position="7"/>
        <end position="25"/>
    </location>
</feature>
<gene>
    <name evidence="6" type="ORF">TELCIR_18086</name>
</gene>
<dbReference type="InterPro" id="IPR050382">
    <property type="entry name" value="MFS_Na/Anion_cotransporter"/>
</dbReference>
<dbReference type="GO" id="GO:0006820">
    <property type="term" value="P:monoatomic anion transport"/>
    <property type="evidence" value="ECO:0007669"/>
    <property type="project" value="TreeGrafter"/>
</dbReference>
<evidence type="ECO:0000313" key="6">
    <source>
        <dbReference type="EMBL" id="PIO60416.1"/>
    </source>
</evidence>
<evidence type="ECO:0000313" key="7">
    <source>
        <dbReference type="Proteomes" id="UP000230423"/>
    </source>
</evidence>
<keyword evidence="2 5" id="KW-0812">Transmembrane</keyword>
<dbReference type="PANTHER" id="PTHR11662:SF399">
    <property type="entry name" value="FI19708P1-RELATED"/>
    <property type="match status" value="1"/>
</dbReference>
<dbReference type="GO" id="GO:0016020">
    <property type="term" value="C:membrane"/>
    <property type="evidence" value="ECO:0007669"/>
    <property type="project" value="UniProtKB-SubCell"/>
</dbReference>
<dbReference type="GO" id="GO:0022857">
    <property type="term" value="F:transmembrane transporter activity"/>
    <property type="evidence" value="ECO:0007669"/>
    <property type="project" value="TreeGrafter"/>
</dbReference>
<dbReference type="AlphaFoldDB" id="A0A2G9TQZ2"/>
<evidence type="ECO:0000256" key="4">
    <source>
        <dbReference type="ARBA" id="ARBA00023136"/>
    </source>
</evidence>
<evidence type="ECO:0000256" key="5">
    <source>
        <dbReference type="SAM" id="Phobius"/>
    </source>
</evidence>
<dbReference type="OrthoDB" id="2985014at2759"/>
<evidence type="ECO:0000256" key="3">
    <source>
        <dbReference type="ARBA" id="ARBA00022989"/>
    </source>
</evidence>
<evidence type="ECO:0000256" key="1">
    <source>
        <dbReference type="ARBA" id="ARBA00004141"/>
    </source>
</evidence>
<organism evidence="6 7">
    <name type="scientific">Teladorsagia circumcincta</name>
    <name type="common">Brown stomach worm</name>
    <name type="synonym">Ostertagia circumcincta</name>
    <dbReference type="NCBI Taxonomy" id="45464"/>
    <lineage>
        <taxon>Eukaryota</taxon>
        <taxon>Metazoa</taxon>
        <taxon>Ecdysozoa</taxon>
        <taxon>Nematoda</taxon>
        <taxon>Chromadorea</taxon>
        <taxon>Rhabditida</taxon>
        <taxon>Rhabditina</taxon>
        <taxon>Rhabditomorpha</taxon>
        <taxon>Strongyloidea</taxon>
        <taxon>Trichostrongylidae</taxon>
        <taxon>Teladorsagia</taxon>
    </lineage>
</organism>
<reference evidence="6 7" key="1">
    <citation type="submission" date="2015-09" db="EMBL/GenBank/DDBJ databases">
        <title>Draft genome of the parasitic nematode Teladorsagia circumcincta isolate WARC Sus (inbred).</title>
        <authorList>
            <person name="Mitreva M."/>
        </authorList>
    </citation>
    <scope>NUCLEOTIDE SEQUENCE [LARGE SCALE GENOMIC DNA]</scope>
    <source>
        <strain evidence="6 7">S</strain>
    </source>
</reference>
<proteinExistence type="predicted"/>
<dbReference type="PANTHER" id="PTHR11662">
    <property type="entry name" value="SOLUTE CARRIER FAMILY 17"/>
    <property type="match status" value="1"/>
</dbReference>
<keyword evidence="3 5" id="KW-1133">Transmembrane helix</keyword>
<accession>A0A2G9TQZ2</accession>